<dbReference type="InterPro" id="IPR025662">
    <property type="entry name" value="Sigma_54_int_dom_ATP-bd_1"/>
</dbReference>
<proteinExistence type="predicted"/>
<dbReference type="GO" id="GO:0043565">
    <property type="term" value="F:sequence-specific DNA binding"/>
    <property type="evidence" value="ECO:0007669"/>
    <property type="project" value="InterPro"/>
</dbReference>
<dbReference type="Pfam" id="PF02954">
    <property type="entry name" value="HTH_8"/>
    <property type="match status" value="1"/>
</dbReference>
<dbReference type="Pfam" id="PF00072">
    <property type="entry name" value="Response_reg"/>
    <property type="match status" value="1"/>
</dbReference>
<evidence type="ECO:0000256" key="2">
    <source>
        <dbReference type="ARBA" id="ARBA00022840"/>
    </source>
</evidence>
<feature type="modified residue" description="4-aspartylphosphate" evidence="5">
    <location>
        <position position="61"/>
    </location>
</feature>
<keyword evidence="3" id="KW-0805">Transcription regulation</keyword>
<keyword evidence="9" id="KW-1185">Reference proteome</keyword>
<dbReference type="AlphaFoldDB" id="A0A6M4IMU8"/>
<organism evidence="8 9">
    <name type="scientific">Gemmatimonas groenlandica</name>
    <dbReference type="NCBI Taxonomy" id="2732249"/>
    <lineage>
        <taxon>Bacteria</taxon>
        <taxon>Pseudomonadati</taxon>
        <taxon>Gemmatimonadota</taxon>
        <taxon>Gemmatimonadia</taxon>
        <taxon>Gemmatimonadales</taxon>
        <taxon>Gemmatimonadaceae</taxon>
        <taxon>Gemmatimonas</taxon>
    </lineage>
</organism>
<dbReference type="InterPro" id="IPR003593">
    <property type="entry name" value="AAA+_ATPase"/>
</dbReference>
<dbReference type="InterPro" id="IPR058031">
    <property type="entry name" value="AAA_lid_NorR"/>
</dbReference>
<keyword evidence="2" id="KW-0067">ATP-binding</keyword>
<dbReference type="GO" id="GO:0006355">
    <property type="term" value="P:regulation of DNA-templated transcription"/>
    <property type="evidence" value="ECO:0007669"/>
    <property type="project" value="InterPro"/>
</dbReference>
<dbReference type="Proteomes" id="UP000500938">
    <property type="component" value="Chromosome"/>
</dbReference>
<protein>
    <submittedName>
        <fullName evidence="8">Sigma-54-dependent Fis family transcriptional regulator</fullName>
    </submittedName>
</protein>
<dbReference type="Gene3D" id="1.10.8.60">
    <property type="match status" value="1"/>
</dbReference>
<dbReference type="InterPro" id="IPR002197">
    <property type="entry name" value="HTH_Fis"/>
</dbReference>
<dbReference type="PROSITE" id="PS00675">
    <property type="entry name" value="SIGMA54_INTERACT_1"/>
    <property type="match status" value="1"/>
</dbReference>
<dbReference type="CDD" id="cd00009">
    <property type="entry name" value="AAA"/>
    <property type="match status" value="1"/>
</dbReference>
<dbReference type="InterPro" id="IPR002078">
    <property type="entry name" value="Sigma_54_int"/>
</dbReference>
<dbReference type="SUPFAM" id="SSF52540">
    <property type="entry name" value="P-loop containing nucleoside triphosphate hydrolases"/>
    <property type="match status" value="1"/>
</dbReference>
<keyword evidence="4" id="KW-0804">Transcription</keyword>
<dbReference type="Pfam" id="PF25601">
    <property type="entry name" value="AAA_lid_14"/>
    <property type="match status" value="1"/>
</dbReference>
<dbReference type="RefSeq" id="WP_171223768.1">
    <property type="nucleotide sequence ID" value="NZ_CP053085.1"/>
</dbReference>
<dbReference type="SUPFAM" id="SSF46689">
    <property type="entry name" value="Homeodomain-like"/>
    <property type="match status" value="1"/>
</dbReference>
<keyword evidence="5" id="KW-0597">Phosphoprotein</keyword>
<evidence type="ECO:0000259" key="7">
    <source>
        <dbReference type="PROSITE" id="PS50110"/>
    </source>
</evidence>
<dbReference type="KEGG" id="ggr:HKW67_01790"/>
<gene>
    <name evidence="8" type="ORF">HKW67_01790</name>
</gene>
<feature type="domain" description="Response regulatory" evidence="7">
    <location>
        <begin position="12"/>
        <end position="126"/>
    </location>
</feature>
<dbReference type="InterPro" id="IPR025944">
    <property type="entry name" value="Sigma_54_int_dom_CS"/>
</dbReference>
<dbReference type="Pfam" id="PF00158">
    <property type="entry name" value="Sigma54_activat"/>
    <property type="match status" value="1"/>
</dbReference>
<dbReference type="EMBL" id="CP053085">
    <property type="protein sequence ID" value="QJR34342.1"/>
    <property type="molecule type" value="Genomic_DNA"/>
</dbReference>
<keyword evidence="1" id="KW-0547">Nucleotide-binding</keyword>
<dbReference type="FunFam" id="3.40.50.300:FF:000006">
    <property type="entry name" value="DNA-binding transcriptional regulator NtrC"/>
    <property type="match status" value="1"/>
</dbReference>
<dbReference type="SMART" id="SM00448">
    <property type="entry name" value="REC"/>
    <property type="match status" value="1"/>
</dbReference>
<feature type="domain" description="Sigma-54 factor interaction" evidence="6">
    <location>
        <begin position="153"/>
        <end position="382"/>
    </location>
</feature>
<dbReference type="InterPro" id="IPR027417">
    <property type="entry name" value="P-loop_NTPase"/>
</dbReference>
<evidence type="ECO:0000313" key="8">
    <source>
        <dbReference type="EMBL" id="QJR34342.1"/>
    </source>
</evidence>
<dbReference type="InterPro" id="IPR009057">
    <property type="entry name" value="Homeodomain-like_sf"/>
</dbReference>
<evidence type="ECO:0000256" key="3">
    <source>
        <dbReference type="ARBA" id="ARBA00023015"/>
    </source>
</evidence>
<dbReference type="InterPro" id="IPR011006">
    <property type="entry name" value="CheY-like_superfamily"/>
</dbReference>
<evidence type="ECO:0000313" key="9">
    <source>
        <dbReference type="Proteomes" id="UP000500938"/>
    </source>
</evidence>
<dbReference type="GO" id="GO:0005524">
    <property type="term" value="F:ATP binding"/>
    <property type="evidence" value="ECO:0007669"/>
    <property type="project" value="UniProtKB-KW"/>
</dbReference>
<name>A0A6M4IMU8_9BACT</name>
<sequence>MTPPALAGDAPRVLIVDDETGILESLRILLKNEGFIPFTAHGGRAGVERIPELRPDIVLTDVRMPDVSGVQVLSTSRQVDPDVPVILMTAQATLQSAMQAVNEGAFYYIQKPFRNDELLAILRRAAEHRNLRAENTTLKQEIKRRERTTSGRPIGRSKSWLDVLRLAETVAPTDSTVLITGESGTGKEVIARYIHELSTRADNSFLSINCGALPESLLESELFGHVKGSFTGAVKDKTGLFTAANQGTFFLDEIGETTASIQVKLLRVLQQREVIPVGATEAVSVDTRVLAATNRDLEEEIKRGSFRPDLFYRLNVIAVHLPPLRQRQDDIPLLAESFLARSATLRHESVKMLRDDTLDALMAYAWPGNVRELENALERAVILSTGSVIDPDALPERVTARRAEPLVSERTPVSPTLEAIERAYIQWVLQNEGGNKSRAADMLGIDPSTLYRKLARYGEA</sequence>
<dbReference type="PANTHER" id="PTHR32071">
    <property type="entry name" value="TRANSCRIPTIONAL REGULATORY PROTEIN"/>
    <property type="match status" value="1"/>
</dbReference>
<evidence type="ECO:0000256" key="1">
    <source>
        <dbReference type="ARBA" id="ARBA00022741"/>
    </source>
</evidence>
<dbReference type="GO" id="GO:0000160">
    <property type="term" value="P:phosphorelay signal transduction system"/>
    <property type="evidence" value="ECO:0007669"/>
    <property type="project" value="InterPro"/>
</dbReference>
<dbReference type="InterPro" id="IPR001789">
    <property type="entry name" value="Sig_transdc_resp-reg_receiver"/>
</dbReference>
<accession>A0A6M4IMU8</accession>
<dbReference type="Gene3D" id="3.40.50.300">
    <property type="entry name" value="P-loop containing nucleotide triphosphate hydrolases"/>
    <property type="match status" value="1"/>
</dbReference>
<evidence type="ECO:0000259" key="6">
    <source>
        <dbReference type="PROSITE" id="PS50045"/>
    </source>
</evidence>
<dbReference type="SMART" id="SM00382">
    <property type="entry name" value="AAA"/>
    <property type="match status" value="1"/>
</dbReference>
<dbReference type="SUPFAM" id="SSF52172">
    <property type="entry name" value="CheY-like"/>
    <property type="match status" value="1"/>
</dbReference>
<dbReference type="PROSITE" id="PS50110">
    <property type="entry name" value="RESPONSE_REGULATORY"/>
    <property type="match status" value="1"/>
</dbReference>
<evidence type="ECO:0000256" key="4">
    <source>
        <dbReference type="ARBA" id="ARBA00023163"/>
    </source>
</evidence>
<dbReference type="PROSITE" id="PS00688">
    <property type="entry name" value="SIGMA54_INTERACT_3"/>
    <property type="match status" value="1"/>
</dbReference>
<reference evidence="8 9" key="1">
    <citation type="submission" date="2020-05" db="EMBL/GenBank/DDBJ databases">
        <title>Complete genome sequence of Gemmatimonas greenlandica TET16.</title>
        <authorList>
            <person name="Zeng Y."/>
        </authorList>
    </citation>
    <scope>NUCLEOTIDE SEQUENCE [LARGE SCALE GENOMIC DNA]</scope>
    <source>
        <strain evidence="8 9">TET16</strain>
    </source>
</reference>
<dbReference type="Gene3D" id="3.40.50.2300">
    <property type="match status" value="1"/>
</dbReference>
<dbReference type="PRINTS" id="PR01590">
    <property type="entry name" value="HTHFIS"/>
</dbReference>
<dbReference type="Gene3D" id="1.10.10.60">
    <property type="entry name" value="Homeodomain-like"/>
    <property type="match status" value="1"/>
</dbReference>
<dbReference type="PROSITE" id="PS50045">
    <property type="entry name" value="SIGMA54_INTERACT_4"/>
    <property type="match status" value="1"/>
</dbReference>
<evidence type="ECO:0000256" key="5">
    <source>
        <dbReference type="PROSITE-ProRule" id="PRU00169"/>
    </source>
</evidence>